<dbReference type="SUPFAM" id="SSF88659">
    <property type="entry name" value="Sigma3 and sigma4 domains of RNA polymerase sigma factors"/>
    <property type="match status" value="1"/>
</dbReference>
<dbReference type="NCBIfam" id="TIGR02937">
    <property type="entry name" value="sigma70-ECF"/>
    <property type="match status" value="1"/>
</dbReference>
<evidence type="ECO:0000313" key="9">
    <source>
        <dbReference type="Proteomes" id="UP000269883"/>
    </source>
</evidence>
<keyword evidence="9" id="KW-1185">Reference proteome</keyword>
<organism evidence="8 9">
    <name type="scientific">Desulfovibrio ferrophilus</name>
    <dbReference type="NCBI Taxonomy" id="241368"/>
    <lineage>
        <taxon>Bacteria</taxon>
        <taxon>Pseudomonadati</taxon>
        <taxon>Thermodesulfobacteriota</taxon>
        <taxon>Desulfovibrionia</taxon>
        <taxon>Desulfovibrionales</taxon>
        <taxon>Desulfovibrionaceae</taxon>
        <taxon>Desulfovibrio</taxon>
    </lineage>
</organism>
<dbReference type="InterPro" id="IPR014284">
    <property type="entry name" value="RNA_pol_sigma-70_dom"/>
</dbReference>
<reference evidence="8 9" key="1">
    <citation type="journal article" date="2018" name="Sci. Adv.">
        <title>Multi-heme cytochromes provide a pathway for survival in energy-limited environments.</title>
        <authorList>
            <person name="Deng X."/>
            <person name="Dohmae N."/>
            <person name="Nealson K.H."/>
            <person name="Hashimoto K."/>
            <person name="Okamoto A."/>
        </authorList>
    </citation>
    <scope>NUCLEOTIDE SEQUENCE [LARGE SCALE GENOMIC DNA]</scope>
    <source>
        <strain evidence="8 9">IS5</strain>
    </source>
</reference>
<keyword evidence="5" id="KW-0804">Transcription</keyword>
<name>A0A2Z6AV40_9BACT</name>
<evidence type="ECO:0000256" key="3">
    <source>
        <dbReference type="ARBA" id="ARBA00023082"/>
    </source>
</evidence>
<dbReference type="InterPro" id="IPR039425">
    <property type="entry name" value="RNA_pol_sigma-70-like"/>
</dbReference>
<dbReference type="InterPro" id="IPR007627">
    <property type="entry name" value="RNA_pol_sigma70_r2"/>
</dbReference>
<dbReference type="AlphaFoldDB" id="A0A2Z6AV40"/>
<gene>
    <name evidence="8" type="ORF">DFE_0383</name>
</gene>
<protein>
    <submittedName>
        <fullName evidence="8">RNA polymerase sigma factor, sigma-70 family</fullName>
    </submittedName>
</protein>
<dbReference type="Pfam" id="PF08281">
    <property type="entry name" value="Sigma70_r4_2"/>
    <property type="match status" value="1"/>
</dbReference>
<dbReference type="PANTHER" id="PTHR43133">
    <property type="entry name" value="RNA POLYMERASE ECF-TYPE SIGMA FACTO"/>
    <property type="match status" value="1"/>
</dbReference>
<keyword evidence="3" id="KW-0731">Sigma factor</keyword>
<dbReference type="Proteomes" id="UP000269883">
    <property type="component" value="Chromosome"/>
</dbReference>
<dbReference type="OrthoDB" id="9780326at2"/>
<dbReference type="CDD" id="cd06171">
    <property type="entry name" value="Sigma70_r4"/>
    <property type="match status" value="1"/>
</dbReference>
<dbReference type="KEGG" id="dfl:DFE_0383"/>
<dbReference type="EMBL" id="AP017378">
    <property type="protein sequence ID" value="BBD07109.1"/>
    <property type="molecule type" value="Genomic_DNA"/>
</dbReference>
<dbReference type="Gene3D" id="1.10.1740.10">
    <property type="match status" value="1"/>
</dbReference>
<evidence type="ECO:0000259" key="6">
    <source>
        <dbReference type="Pfam" id="PF04542"/>
    </source>
</evidence>
<accession>A0A2Z6AV40</accession>
<feature type="domain" description="RNA polymerase sigma-70 region 2" evidence="6">
    <location>
        <begin position="30"/>
        <end position="96"/>
    </location>
</feature>
<evidence type="ECO:0000256" key="2">
    <source>
        <dbReference type="ARBA" id="ARBA00023015"/>
    </source>
</evidence>
<evidence type="ECO:0000313" key="8">
    <source>
        <dbReference type="EMBL" id="BBD07109.1"/>
    </source>
</evidence>
<dbReference type="InterPro" id="IPR036388">
    <property type="entry name" value="WH-like_DNA-bd_sf"/>
</dbReference>
<evidence type="ECO:0000256" key="5">
    <source>
        <dbReference type="ARBA" id="ARBA00023163"/>
    </source>
</evidence>
<feature type="domain" description="RNA polymerase sigma factor 70 region 4 type 2" evidence="7">
    <location>
        <begin position="123"/>
        <end position="175"/>
    </location>
</feature>
<evidence type="ECO:0000256" key="1">
    <source>
        <dbReference type="ARBA" id="ARBA00010641"/>
    </source>
</evidence>
<dbReference type="RefSeq" id="WP_126376027.1">
    <property type="nucleotide sequence ID" value="NZ_AP017378.1"/>
</dbReference>
<dbReference type="SUPFAM" id="SSF88946">
    <property type="entry name" value="Sigma2 domain of RNA polymerase sigma factors"/>
    <property type="match status" value="1"/>
</dbReference>
<dbReference type="Gene3D" id="1.10.10.10">
    <property type="entry name" value="Winged helix-like DNA-binding domain superfamily/Winged helix DNA-binding domain"/>
    <property type="match status" value="1"/>
</dbReference>
<dbReference type="InterPro" id="IPR013325">
    <property type="entry name" value="RNA_pol_sigma_r2"/>
</dbReference>
<dbReference type="PANTHER" id="PTHR43133:SF8">
    <property type="entry name" value="RNA POLYMERASE SIGMA FACTOR HI_1459-RELATED"/>
    <property type="match status" value="1"/>
</dbReference>
<dbReference type="InterPro" id="IPR013249">
    <property type="entry name" value="RNA_pol_sigma70_r4_t2"/>
</dbReference>
<evidence type="ECO:0000256" key="4">
    <source>
        <dbReference type="ARBA" id="ARBA00023125"/>
    </source>
</evidence>
<dbReference type="GO" id="GO:0006352">
    <property type="term" value="P:DNA-templated transcription initiation"/>
    <property type="evidence" value="ECO:0007669"/>
    <property type="project" value="InterPro"/>
</dbReference>
<dbReference type="GO" id="GO:0003677">
    <property type="term" value="F:DNA binding"/>
    <property type="evidence" value="ECO:0007669"/>
    <property type="project" value="UniProtKB-KW"/>
</dbReference>
<dbReference type="InterPro" id="IPR013324">
    <property type="entry name" value="RNA_pol_sigma_r3/r4-like"/>
</dbReference>
<keyword evidence="2" id="KW-0805">Transcription regulation</keyword>
<proteinExistence type="inferred from homology"/>
<dbReference type="GO" id="GO:0016987">
    <property type="term" value="F:sigma factor activity"/>
    <property type="evidence" value="ECO:0007669"/>
    <property type="project" value="UniProtKB-KW"/>
</dbReference>
<keyword evidence="4" id="KW-0238">DNA-binding</keyword>
<dbReference type="Pfam" id="PF04542">
    <property type="entry name" value="Sigma70_r2"/>
    <property type="match status" value="1"/>
</dbReference>
<evidence type="ECO:0000259" key="7">
    <source>
        <dbReference type="Pfam" id="PF08281"/>
    </source>
</evidence>
<comment type="similarity">
    <text evidence="1">Belongs to the sigma-70 factor family. ECF subfamily.</text>
</comment>
<sequence length="184" mass="20929">MLFFKNYSSLDDDHLMLLIADEDHRAFRELLERHQGSVHGFAFRFLGDAHEAADVAQETFLRIFTNAATYTPGTSFRAWAMRIARNLCLDYVRKKKPLLVEQLPEQPDHDTPMHAAIRQETADALAQAVRRLPESQRTALILRHNEGLRYDEIAMAMDVTVSAVESLLVRARKALRSVLSPLSA</sequence>